<dbReference type="eggNOG" id="ENOG5033CPG">
    <property type="taxonomic scope" value="Bacteria"/>
</dbReference>
<feature type="region of interest" description="Disordered" evidence="1">
    <location>
        <begin position="135"/>
        <end position="171"/>
    </location>
</feature>
<keyword evidence="4" id="KW-0808">Transferase</keyword>
<organism evidence="4 5">
    <name type="scientific">Bifidobacterium merycicum</name>
    <dbReference type="NCBI Taxonomy" id="78345"/>
    <lineage>
        <taxon>Bacteria</taxon>
        <taxon>Bacillati</taxon>
        <taxon>Actinomycetota</taxon>
        <taxon>Actinomycetes</taxon>
        <taxon>Bifidobacteriales</taxon>
        <taxon>Bifidobacteriaceae</taxon>
        <taxon>Bifidobacterium</taxon>
    </lineage>
</organism>
<feature type="region of interest" description="Disordered" evidence="1">
    <location>
        <begin position="45"/>
        <end position="67"/>
    </location>
</feature>
<gene>
    <name evidence="4" type="ORF">BMERY_0472</name>
</gene>
<evidence type="ECO:0000313" key="5">
    <source>
        <dbReference type="Proteomes" id="UP000029060"/>
    </source>
</evidence>
<dbReference type="RefSeq" id="WP_073117623.1">
    <property type="nucleotide sequence ID" value="NZ_JGZC01000010.1"/>
</dbReference>
<dbReference type="GO" id="GO:0016301">
    <property type="term" value="F:kinase activity"/>
    <property type="evidence" value="ECO:0007669"/>
    <property type="project" value="UniProtKB-KW"/>
</dbReference>
<comment type="caution">
    <text evidence="4">The sequence shown here is derived from an EMBL/GenBank/DDBJ whole genome shotgun (WGS) entry which is preliminary data.</text>
</comment>
<feature type="transmembrane region" description="Helical" evidence="2">
    <location>
        <begin position="250"/>
        <end position="268"/>
    </location>
</feature>
<reference evidence="4 5" key="1">
    <citation type="submission" date="2014-03" db="EMBL/GenBank/DDBJ databases">
        <title>Genomics of Bifidobacteria.</title>
        <authorList>
            <person name="Ventura M."/>
            <person name="Milani C."/>
            <person name="Lugli G.A."/>
        </authorList>
    </citation>
    <scope>NUCLEOTIDE SEQUENCE [LARGE SCALE GENOMIC DNA]</scope>
    <source>
        <strain evidence="4 5">LMG 11341</strain>
    </source>
</reference>
<proteinExistence type="predicted"/>
<feature type="region of interest" description="Disordered" evidence="1">
    <location>
        <begin position="82"/>
        <end position="108"/>
    </location>
</feature>
<dbReference type="EMBL" id="JGZC01000010">
    <property type="protein sequence ID" value="KFI68985.1"/>
    <property type="molecule type" value="Genomic_DNA"/>
</dbReference>
<feature type="region of interest" description="Disordered" evidence="1">
    <location>
        <begin position="273"/>
        <end position="344"/>
    </location>
</feature>
<feature type="domain" description="Zinc-ribbon" evidence="3">
    <location>
        <begin position="5"/>
        <end position="27"/>
    </location>
</feature>
<feature type="region of interest" description="Disordered" evidence="1">
    <location>
        <begin position="183"/>
        <end position="245"/>
    </location>
</feature>
<dbReference type="Pfam" id="PF13240">
    <property type="entry name" value="Zn_Ribbon_1"/>
    <property type="match status" value="1"/>
</dbReference>
<evidence type="ECO:0000256" key="1">
    <source>
        <dbReference type="SAM" id="MobiDB-lite"/>
    </source>
</evidence>
<keyword evidence="4" id="KW-0418">Kinase</keyword>
<feature type="compositionally biased region" description="Low complexity" evidence="1">
    <location>
        <begin position="278"/>
        <end position="318"/>
    </location>
</feature>
<keyword evidence="2" id="KW-1133">Transmembrane helix</keyword>
<dbReference type="Proteomes" id="UP000029060">
    <property type="component" value="Unassembled WGS sequence"/>
</dbReference>
<feature type="compositionally biased region" description="Basic and acidic residues" evidence="1">
    <location>
        <begin position="319"/>
        <end position="338"/>
    </location>
</feature>
<keyword evidence="2" id="KW-0472">Membrane</keyword>
<dbReference type="STRING" id="78345.BMERY_0472"/>
<accession>A0A087BD85</accession>
<evidence type="ECO:0000259" key="3">
    <source>
        <dbReference type="Pfam" id="PF13240"/>
    </source>
</evidence>
<dbReference type="OrthoDB" id="3240475at2"/>
<feature type="compositionally biased region" description="Polar residues" evidence="1">
    <location>
        <begin position="157"/>
        <end position="171"/>
    </location>
</feature>
<sequence length="477" mass="49872">MPKEYCDQCGQPLSPDTRFCPNCGEPVDIEATIRIPQGQLYMGTANTDSPASQPGGLASAPVPESDGVDMLSEYGGYDTYDQYGSEYDPHAPASYAPEQSGPQTHVTETNNAVSRGTNAASNANTDDADITASVIVRGPNGRPVSGNIPPSKHTDDAVNSTATASGNANGSYINVPAYTDDAWWGDAGQNDAGQTDQPAGGTNGSQPPAPQPAPRTLPSKPTSAKSKTGKGKTGKSKPSSTASRRHTNRVIAVAAAVCVIAILIGVSVTRMLSSGRNSTTSDSTSSASASSGKSTGTTKADGTKQSGKSTQSTSGNTGKKTDKQSTEQSDKQADKQTEAKQAQGGPYLNARFGYTVTVPDGFTWQQESNNGDGCQFTNDGLGMIITVSGTSNALNETLDSAFDSVTAGHPVSYQQKLGTEFTATWEENGTITYIRELYSADTLRTLRFDYPAPHRDQCDRIVEQVVPTFGITGTDAQ</sequence>
<dbReference type="AlphaFoldDB" id="A0A087BD85"/>
<evidence type="ECO:0000256" key="2">
    <source>
        <dbReference type="SAM" id="Phobius"/>
    </source>
</evidence>
<protein>
    <submittedName>
        <fullName evidence="4">Serine-threonine protein kinase</fullName>
    </submittedName>
</protein>
<keyword evidence="5" id="KW-1185">Reference proteome</keyword>
<keyword evidence="2" id="KW-0812">Transmembrane</keyword>
<dbReference type="InterPro" id="IPR026870">
    <property type="entry name" value="Zinc_ribbon_dom"/>
</dbReference>
<evidence type="ECO:0000313" key="4">
    <source>
        <dbReference type="EMBL" id="KFI68985.1"/>
    </source>
</evidence>
<name>A0A087BD85_9BIFI</name>